<dbReference type="RefSeq" id="WP_326705512.1">
    <property type="nucleotide sequence ID" value="NZ_CP108861.1"/>
</dbReference>
<feature type="chain" id="PRO_5046842319" evidence="1">
    <location>
        <begin position="27"/>
        <end position="143"/>
    </location>
</feature>
<keyword evidence="1" id="KW-0732">Signal</keyword>
<name>A0ABZ1EVS4_9ACTN</name>
<proteinExistence type="predicted"/>
<evidence type="ECO:0000313" key="2">
    <source>
        <dbReference type="EMBL" id="WSB08074.1"/>
    </source>
</evidence>
<accession>A0ABZ1EVS4</accession>
<protein>
    <submittedName>
        <fullName evidence="2">Uncharacterized protein</fullName>
    </submittedName>
</protein>
<gene>
    <name evidence="2" type="ORF">OG849_12855</name>
</gene>
<dbReference type="Proteomes" id="UP001356428">
    <property type="component" value="Chromosome"/>
</dbReference>
<feature type="signal peptide" evidence="1">
    <location>
        <begin position="1"/>
        <end position="26"/>
    </location>
</feature>
<sequence>MFRYASAPRLRMAGLAVCLTATLAVAAPAAGAAPAAVQGTKSVQLQWASAWPADPPFRSGVLTVGGVYTCTEPAGTSVAVSFNALQVVPLAMPSGSGTLPCGPGVIDAPWELAGFPDADVHSGWTNVLLTFDGQGLPAQEFTA</sequence>
<evidence type="ECO:0000313" key="3">
    <source>
        <dbReference type="Proteomes" id="UP001356428"/>
    </source>
</evidence>
<dbReference type="EMBL" id="CP109083">
    <property type="protein sequence ID" value="WSB08074.1"/>
    <property type="molecule type" value="Genomic_DNA"/>
</dbReference>
<evidence type="ECO:0000256" key="1">
    <source>
        <dbReference type="SAM" id="SignalP"/>
    </source>
</evidence>
<organism evidence="2 3">
    <name type="scientific">Streptomyces cyaneofuscatus</name>
    <dbReference type="NCBI Taxonomy" id="66883"/>
    <lineage>
        <taxon>Bacteria</taxon>
        <taxon>Bacillati</taxon>
        <taxon>Actinomycetota</taxon>
        <taxon>Actinomycetes</taxon>
        <taxon>Kitasatosporales</taxon>
        <taxon>Streptomycetaceae</taxon>
        <taxon>Streptomyces</taxon>
    </lineage>
</organism>
<reference evidence="2 3" key="1">
    <citation type="submission" date="2022-10" db="EMBL/GenBank/DDBJ databases">
        <title>The complete genomes of actinobacterial strains from the NBC collection.</title>
        <authorList>
            <person name="Joergensen T.S."/>
            <person name="Alvarez Arevalo M."/>
            <person name="Sterndorff E.B."/>
            <person name="Faurdal D."/>
            <person name="Vuksanovic O."/>
            <person name="Mourched A.-S."/>
            <person name="Charusanti P."/>
            <person name="Shaw S."/>
            <person name="Blin K."/>
            <person name="Weber T."/>
        </authorList>
    </citation>
    <scope>NUCLEOTIDE SEQUENCE [LARGE SCALE GENOMIC DNA]</scope>
    <source>
        <strain evidence="2 3">NBC 01792</strain>
    </source>
</reference>
<keyword evidence="3" id="KW-1185">Reference proteome</keyword>